<dbReference type="EMBL" id="PYLZ01000002">
    <property type="protein sequence ID" value="PSW25805.1"/>
    <property type="molecule type" value="Genomic_DNA"/>
</dbReference>
<evidence type="ECO:0000313" key="2">
    <source>
        <dbReference type="EMBL" id="PSW25805.1"/>
    </source>
</evidence>
<keyword evidence="3" id="KW-1185">Reference proteome</keyword>
<evidence type="ECO:0000259" key="1">
    <source>
        <dbReference type="Pfam" id="PF04970"/>
    </source>
</evidence>
<comment type="caution">
    <text evidence="2">The sequence shown here is derived from an EMBL/GenBank/DDBJ whole genome shotgun (WGS) entry which is preliminary data.</text>
</comment>
<dbReference type="OrthoDB" id="6398855at2"/>
<protein>
    <recommendedName>
        <fullName evidence="1">LRAT domain-containing protein</fullName>
    </recommendedName>
</protein>
<evidence type="ECO:0000313" key="3">
    <source>
        <dbReference type="Proteomes" id="UP000240481"/>
    </source>
</evidence>
<dbReference type="Pfam" id="PF04970">
    <property type="entry name" value="LRAT"/>
    <property type="match status" value="1"/>
</dbReference>
<dbReference type="Proteomes" id="UP000240481">
    <property type="component" value="Unassembled WGS sequence"/>
</dbReference>
<sequence>MESRAYPIGTVLKIRCTSYWHYGMSDGGGGVIHNSKKRRQVQFDTIDEFAEGREVIVSSITSDNPEQAFLYAKKFVGTPYNIFSQNCEQFVRQAHGLPVECTQFQRLMLVAFGSYLVIGEKNRFIKIAGVGILAGSFLSPSEKSPYRRAMKGAVIAAGGAMWLSSIAKGAFSRRNLKRSDL</sequence>
<dbReference type="RefSeq" id="WP_048898585.1">
    <property type="nucleotide sequence ID" value="NZ_AP024852.1"/>
</dbReference>
<gene>
    <name evidence="2" type="ORF">C9I94_04325</name>
</gene>
<proteinExistence type="predicted"/>
<dbReference type="Gene3D" id="3.90.1720.10">
    <property type="entry name" value="endopeptidase domain like (from Nostoc punctiforme)"/>
    <property type="match status" value="1"/>
</dbReference>
<organism evidence="2 3">
    <name type="scientific">Photobacterium swingsii</name>
    <dbReference type="NCBI Taxonomy" id="680026"/>
    <lineage>
        <taxon>Bacteria</taxon>
        <taxon>Pseudomonadati</taxon>
        <taxon>Pseudomonadota</taxon>
        <taxon>Gammaproteobacteria</taxon>
        <taxon>Vibrionales</taxon>
        <taxon>Vibrionaceae</taxon>
        <taxon>Photobacterium</taxon>
    </lineage>
</organism>
<feature type="domain" description="LRAT" evidence="1">
    <location>
        <begin position="7"/>
        <end position="93"/>
    </location>
</feature>
<accession>A0A0J8VC31</accession>
<reference evidence="2 3" key="1">
    <citation type="submission" date="2018-01" db="EMBL/GenBank/DDBJ databases">
        <title>Whole genome sequencing of Histamine producing bacteria.</title>
        <authorList>
            <person name="Butler K."/>
        </authorList>
    </citation>
    <scope>NUCLEOTIDE SEQUENCE [LARGE SCALE GENOMIC DNA]</scope>
    <source>
        <strain evidence="2 3">DSM 24669</strain>
    </source>
</reference>
<dbReference type="AlphaFoldDB" id="A0A0J8VC31"/>
<dbReference type="InterPro" id="IPR007053">
    <property type="entry name" value="LRAT_dom"/>
</dbReference>
<dbReference type="STRING" id="680026.AB733_09735"/>
<name>A0A0J8VC31_9GAMM</name>